<organism evidence="3 4">
    <name type="scientific">Phenylobacterium parvum</name>
    <dbReference type="NCBI Taxonomy" id="2201350"/>
    <lineage>
        <taxon>Bacteria</taxon>
        <taxon>Pseudomonadati</taxon>
        <taxon>Pseudomonadota</taxon>
        <taxon>Alphaproteobacteria</taxon>
        <taxon>Caulobacterales</taxon>
        <taxon>Caulobacteraceae</taxon>
        <taxon>Phenylobacterium</taxon>
    </lineage>
</organism>
<dbReference type="Pfam" id="PF20066">
    <property type="entry name" value="Glyoxalase_8"/>
    <property type="match status" value="1"/>
</dbReference>
<evidence type="ECO:0000313" key="3">
    <source>
        <dbReference type="EMBL" id="AWM76280.1"/>
    </source>
</evidence>
<sequence>MPRTFLPYAVDDISALAKSLREQLAARTEPPGHVEMLNILARAAGHRNFQQFRAQAAGGPDATAVPAADPGPAPDLVLVERTARHFDAEGRLATWPAKTSLQTLALWGLWAQVEPGRSFSEVGFNQRLNALSLIGDPALLRRSMFTLGLVSRTEDCRDYRRIERPPPPDALALIRKLERR</sequence>
<feature type="domain" description="DUF2087" evidence="1">
    <location>
        <begin position="91"/>
        <end position="161"/>
    </location>
</feature>
<proteinExistence type="predicted"/>
<accession>A0A2Z3HSH0</accession>
<dbReference type="OrthoDB" id="6867569at2"/>
<name>A0A2Z3HSH0_9CAUL</name>
<dbReference type="InterPro" id="IPR018656">
    <property type="entry name" value="DUF2087"/>
</dbReference>
<dbReference type="RefSeq" id="WP_110448849.1">
    <property type="nucleotide sequence ID" value="NZ_CP029479.1"/>
</dbReference>
<feature type="domain" description="Glyoxalase-related protein" evidence="2">
    <location>
        <begin position="10"/>
        <end position="61"/>
    </location>
</feature>
<dbReference type="EMBL" id="CP029479">
    <property type="protein sequence ID" value="AWM76280.1"/>
    <property type="molecule type" value="Genomic_DNA"/>
</dbReference>
<dbReference type="KEGG" id="phb:HYN04_00010"/>
<dbReference type="Proteomes" id="UP000247763">
    <property type="component" value="Chromosome"/>
</dbReference>
<dbReference type="InterPro" id="IPR045517">
    <property type="entry name" value="Glyoxalase_8"/>
</dbReference>
<dbReference type="AlphaFoldDB" id="A0A2Z3HSH0"/>
<evidence type="ECO:0000259" key="2">
    <source>
        <dbReference type="Pfam" id="PF20066"/>
    </source>
</evidence>
<keyword evidence="4" id="KW-1185">Reference proteome</keyword>
<evidence type="ECO:0000259" key="1">
    <source>
        <dbReference type="Pfam" id="PF09860"/>
    </source>
</evidence>
<reference evidence="4" key="1">
    <citation type="submission" date="2018-05" db="EMBL/GenBank/DDBJ databases">
        <title>Genome sequencing of Phenylobacterium sp. HYN0004.</title>
        <authorList>
            <person name="Yi H."/>
            <person name="Baek C."/>
        </authorList>
    </citation>
    <scope>NUCLEOTIDE SEQUENCE [LARGE SCALE GENOMIC DNA]</scope>
    <source>
        <strain evidence="4">HYN0004</strain>
    </source>
</reference>
<gene>
    <name evidence="3" type="ORF">HYN04_00010</name>
</gene>
<dbReference type="Pfam" id="PF09860">
    <property type="entry name" value="DUF2087"/>
    <property type="match status" value="1"/>
</dbReference>
<protein>
    <submittedName>
        <fullName evidence="3">Uncharacterized protein</fullName>
    </submittedName>
</protein>
<evidence type="ECO:0000313" key="4">
    <source>
        <dbReference type="Proteomes" id="UP000247763"/>
    </source>
</evidence>